<dbReference type="EMBL" id="QZWG01000008">
    <property type="protein sequence ID" value="RZB94602.1"/>
    <property type="molecule type" value="Genomic_DNA"/>
</dbReference>
<dbReference type="AlphaFoldDB" id="A0A445J814"/>
<keyword evidence="1" id="KW-0677">Repeat</keyword>
<feature type="repeat" description="PPR" evidence="2">
    <location>
        <begin position="306"/>
        <end position="340"/>
    </location>
</feature>
<evidence type="ECO:0000256" key="1">
    <source>
        <dbReference type="ARBA" id="ARBA00022737"/>
    </source>
</evidence>
<dbReference type="FunFam" id="1.25.40.10:FF:000348">
    <property type="entry name" value="Pentatricopeptide repeat-containing protein chloroplastic"/>
    <property type="match status" value="1"/>
</dbReference>
<dbReference type="NCBIfam" id="TIGR00756">
    <property type="entry name" value="PPR"/>
    <property type="match status" value="3"/>
</dbReference>
<organism evidence="3 4">
    <name type="scientific">Glycine soja</name>
    <name type="common">Wild soybean</name>
    <dbReference type="NCBI Taxonomy" id="3848"/>
    <lineage>
        <taxon>Eukaryota</taxon>
        <taxon>Viridiplantae</taxon>
        <taxon>Streptophyta</taxon>
        <taxon>Embryophyta</taxon>
        <taxon>Tracheophyta</taxon>
        <taxon>Spermatophyta</taxon>
        <taxon>Magnoliopsida</taxon>
        <taxon>eudicotyledons</taxon>
        <taxon>Gunneridae</taxon>
        <taxon>Pentapetalae</taxon>
        <taxon>rosids</taxon>
        <taxon>fabids</taxon>
        <taxon>Fabales</taxon>
        <taxon>Fabaceae</taxon>
        <taxon>Papilionoideae</taxon>
        <taxon>50 kb inversion clade</taxon>
        <taxon>NPAAA clade</taxon>
        <taxon>indigoferoid/millettioid clade</taxon>
        <taxon>Phaseoleae</taxon>
        <taxon>Glycine</taxon>
        <taxon>Glycine subgen. Soja</taxon>
    </lineage>
</organism>
<protein>
    <submittedName>
        <fullName evidence="3">Pentatricopeptide repeat-containing protein</fullName>
    </submittedName>
</protein>
<evidence type="ECO:0000256" key="2">
    <source>
        <dbReference type="PROSITE-ProRule" id="PRU00708"/>
    </source>
</evidence>
<name>A0A445J814_GLYSO</name>
<accession>A0A445J814</accession>
<dbReference type="InterPro" id="IPR002885">
    <property type="entry name" value="PPR_rpt"/>
</dbReference>
<dbReference type="PANTHER" id="PTHR47926">
    <property type="entry name" value="PENTATRICOPEPTIDE REPEAT-CONTAINING PROTEIN"/>
    <property type="match status" value="1"/>
</dbReference>
<dbReference type="GO" id="GO:0009451">
    <property type="term" value="P:RNA modification"/>
    <property type="evidence" value="ECO:0007669"/>
    <property type="project" value="InterPro"/>
</dbReference>
<dbReference type="InterPro" id="IPR046960">
    <property type="entry name" value="PPR_At4g14850-like_plant"/>
</dbReference>
<sequence>MRTLQVIKQCKSISQLHQVHAHSITTGLLPLHTFPILNNILSTLSSLLTTSSNSNSIITFYALSLFHSIPNPSTFSFNTLIRIHTLLLSPLPALHLFSTLRRLSLPPDFHTFPFVLKASAQLHSLSLAQSLHSQALKFGLLPDLFSLNTLIGVYSIHHRVNDAHKLFYECPHGDVVSYNALIHGLVKTRQISRARELFDEMPVRDEISWGTMIAGYSHLKLCNQAIELFNEMMRLEVKPDNIALVSVLSACAQLGELEQGSIVHDYIKRNRIRVDSYLATGLVDLYAKCGCVETARDVFESCMEKYVFTWNAMLVGFAIHGEGSMVLEYFSRMVSEGVKPDGVTLLGVLVGCSHAGLVLEARRIFDEMENVYGVKREGKHYGCMADMLARAGLIEEGVEMVKAMPSGGDVFAWGGLLGGCRIHGNVEVAKKAAQQVMEIKPEDGGVYSVMANIYAHTEQWDDLVKVRRSLSANKRAKKITGRSLIRLNDEGVSSDYKQSVALPEASMATVSTQKTDKCLLASTFSYVAPEPSFFTETHIAFCTNSNGIIFIKQYKSVEPTFRPILSRHSGNWLAVLERELEERLRTQPQQTPKMKAYAPAADYGYVHHRQHGKSDKFIKQSFFRKVAHVQDRSYPNPILRDAYAYTPRVDPSHV</sequence>
<evidence type="ECO:0000313" key="4">
    <source>
        <dbReference type="Proteomes" id="UP000289340"/>
    </source>
</evidence>
<evidence type="ECO:0000313" key="3">
    <source>
        <dbReference type="EMBL" id="RZB94602.1"/>
    </source>
</evidence>
<feature type="repeat" description="PPR" evidence="2">
    <location>
        <begin position="205"/>
        <end position="239"/>
    </location>
</feature>
<dbReference type="Gene3D" id="1.25.40.10">
    <property type="entry name" value="Tetratricopeptide repeat domain"/>
    <property type="match status" value="4"/>
</dbReference>
<dbReference type="InterPro" id="IPR011990">
    <property type="entry name" value="TPR-like_helical_dom_sf"/>
</dbReference>
<dbReference type="Pfam" id="PF01535">
    <property type="entry name" value="PPR"/>
    <property type="match status" value="6"/>
</dbReference>
<feature type="repeat" description="PPR" evidence="2">
    <location>
        <begin position="174"/>
        <end position="204"/>
    </location>
</feature>
<reference evidence="3 4" key="1">
    <citation type="submission" date="2018-09" db="EMBL/GenBank/DDBJ databases">
        <title>A high-quality reference genome of wild soybean provides a powerful tool to mine soybean genomes.</title>
        <authorList>
            <person name="Xie M."/>
            <person name="Chung C.Y.L."/>
            <person name="Li M.-W."/>
            <person name="Wong F.-L."/>
            <person name="Chan T.-F."/>
            <person name="Lam H.-M."/>
        </authorList>
    </citation>
    <scope>NUCLEOTIDE SEQUENCE [LARGE SCALE GENOMIC DNA]</scope>
    <source>
        <strain evidence="4">cv. W05</strain>
        <tissue evidence="3">Hypocotyl of etiolated seedlings</tissue>
    </source>
</reference>
<dbReference type="Pfam" id="PF13041">
    <property type="entry name" value="PPR_2"/>
    <property type="match status" value="1"/>
</dbReference>
<comment type="caution">
    <text evidence="3">The sequence shown here is derived from an EMBL/GenBank/DDBJ whole genome shotgun (WGS) entry which is preliminary data.</text>
</comment>
<dbReference type="GO" id="GO:0003723">
    <property type="term" value="F:RNA binding"/>
    <property type="evidence" value="ECO:0007669"/>
    <property type="project" value="InterPro"/>
</dbReference>
<dbReference type="Pfam" id="PF20431">
    <property type="entry name" value="E_motif"/>
    <property type="match status" value="1"/>
</dbReference>
<dbReference type="Proteomes" id="UP000289340">
    <property type="component" value="Chromosome 8"/>
</dbReference>
<dbReference type="PROSITE" id="PS51375">
    <property type="entry name" value="PPR"/>
    <property type="match status" value="3"/>
</dbReference>
<dbReference type="PANTHER" id="PTHR47926:SF436">
    <property type="entry name" value="PENTATRICOPEPTIDE REPEAT-CONTAINING PROTEIN ELI1, CHLOROPLASTIC-LIKE ISOFORM X2"/>
    <property type="match status" value="1"/>
</dbReference>
<proteinExistence type="predicted"/>
<keyword evidence="4" id="KW-1185">Reference proteome</keyword>
<dbReference type="FunFam" id="1.25.40.10:FF:000090">
    <property type="entry name" value="Pentatricopeptide repeat-containing protein, chloroplastic"/>
    <property type="match status" value="1"/>
</dbReference>
<gene>
    <name evidence="3" type="ORF">D0Y65_019230</name>
</gene>
<dbReference type="InterPro" id="IPR046848">
    <property type="entry name" value="E_motif"/>
</dbReference>